<keyword evidence="1" id="KW-0812">Transmembrane</keyword>
<evidence type="ECO:0000313" key="3">
    <source>
        <dbReference type="Proteomes" id="UP001482520"/>
    </source>
</evidence>
<organism evidence="2 3">
    <name type="scientific">Nocardioides kribbensis</name>
    <dbReference type="NCBI Taxonomy" id="305517"/>
    <lineage>
        <taxon>Bacteria</taxon>
        <taxon>Bacillati</taxon>
        <taxon>Actinomycetota</taxon>
        <taxon>Actinomycetes</taxon>
        <taxon>Propionibacteriales</taxon>
        <taxon>Nocardioidaceae</taxon>
        <taxon>Nocardioides</taxon>
    </lineage>
</organism>
<protein>
    <submittedName>
        <fullName evidence="2">Uncharacterized protein</fullName>
    </submittedName>
</protein>
<dbReference type="Proteomes" id="UP001482520">
    <property type="component" value="Unassembled WGS sequence"/>
</dbReference>
<gene>
    <name evidence="2" type="ORF">V6R90_19660</name>
</gene>
<comment type="caution">
    <text evidence="2">The sequence shown here is derived from an EMBL/GenBank/DDBJ whole genome shotgun (WGS) entry which is preliminary data.</text>
</comment>
<name>A0ABV1P431_9ACTN</name>
<keyword evidence="1" id="KW-0472">Membrane</keyword>
<reference evidence="2 3" key="1">
    <citation type="submission" date="2024-02" db="EMBL/GenBank/DDBJ databases">
        <title>Full genome sequence of Nocardioides kribbensis.</title>
        <authorList>
            <person name="Poletto B.L."/>
            <person name="Silva G."/>
            <person name="Galante D."/>
            <person name="Campos K.R."/>
            <person name="Santos M.B.N."/>
            <person name="Sacchi C.T."/>
        </authorList>
    </citation>
    <scope>NUCLEOTIDE SEQUENCE [LARGE SCALE GENOMIC DNA]</scope>
    <source>
        <strain evidence="2 3">O4R</strain>
    </source>
</reference>
<dbReference type="EMBL" id="JBEGDP010000043">
    <property type="protein sequence ID" value="MEQ7849499.1"/>
    <property type="molecule type" value="Genomic_DNA"/>
</dbReference>
<dbReference type="RefSeq" id="WP_193662038.1">
    <property type="nucleotide sequence ID" value="NZ_BAAAMM010000005.1"/>
</dbReference>
<sequence length="80" mass="7973">MNLLSGPVLGAAALVASPALYGGFVSGAVTVDVAVTRWLVAVVVCWVAISLVAMMVGEPSAAQPAVVPADEAPTEELPAQ</sequence>
<keyword evidence="3" id="KW-1185">Reference proteome</keyword>
<proteinExistence type="predicted"/>
<evidence type="ECO:0000256" key="1">
    <source>
        <dbReference type="SAM" id="Phobius"/>
    </source>
</evidence>
<feature type="transmembrane region" description="Helical" evidence="1">
    <location>
        <begin position="38"/>
        <end position="56"/>
    </location>
</feature>
<keyword evidence="1" id="KW-1133">Transmembrane helix</keyword>
<evidence type="ECO:0000313" key="2">
    <source>
        <dbReference type="EMBL" id="MEQ7849499.1"/>
    </source>
</evidence>
<accession>A0ABV1P431</accession>